<dbReference type="AlphaFoldDB" id="A0A498Q071"/>
<evidence type="ECO:0000256" key="2">
    <source>
        <dbReference type="SAM" id="Phobius"/>
    </source>
</evidence>
<keyword evidence="2" id="KW-1133">Transmembrane helix</keyword>
<evidence type="ECO:0000313" key="5">
    <source>
        <dbReference type="Proteomes" id="UP000267289"/>
    </source>
</evidence>
<evidence type="ECO:0000259" key="3">
    <source>
        <dbReference type="SMART" id="SM00257"/>
    </source>
</evidence>
<gene>
    <name evidence="4" type="ORF">LAUMK13_01854</name>
</gene>
<dbReference type="Proteomes" id="UP000267289">
    <property type="component" value="Unassembled WGS sequence"/>
</dbReference>
<dbReference type="RefSeq" id="WP_075541007.1">
    <property type="nucleotide sequence ID" value="NZ_UPHQ01000080.1"/>
</dbReference>
<accession>A0A498Q071</accession>
<feature type="region of interest" description="Disordered" evidence="1">
    <location>
        <begin position="19"/>
        <end position="56"/>
    </location>
</feature>
<feature type="transmembrane region" description="Helical" evidence="2">
    <location>
        <begin position="78"/>
        <end position="99"/>
    </location>
</feature>
<sequence>MTLKQAFPARTRGASLPVTRPVTRPVNRPVSRPLRGPLGARGGTMPRRPGPCRPVGASLRYRGTGVALSTAPHRRRPVSAATTVGLAVLAGMITLWLGLMAHFGELANSNSADSSTRAPDRLAVVRVAAGESLQDVAARVAPDTPVRRVVERIRELNDLDSSTPVAGQTLIAPVG</sequence>
<protein>
    <recommendedName>
        <fullName evidence="3">LysM domain-containing protein</fullName>
    </recommendedName>
</protein>
<proteinExistence type="predicted"/>
<reference evidence="4 5" key="1">
    <citation type="submission" date="2018-09" db="EMBL/GenBank/DDBJ databases">
        <authorList>
            <person name="Tagini F."/>
        </authorList>
    </citation>
    <scope>NUCLEOTIDE SEQUENCE [LARGE SCALE GENOMIC DNA]</scope>
    <source>
        <strain evidence="4 5">MK13</strain>
    </source>
</reference>
<dbReference type="InterPro" id="IPR018392">
    <property type="entry name" value="LysM"/>
</dbReference>
<name>A0A498Q071_9MYCO</name>
<dbReference type="Pfam" id="PF01476">
    <property type="entry name" value="LysM"/>
    <property type="match status" value="1"/>
</dbReference>
<feature type="domain" description="LysM" evidence="3">
    <location>
        <begin position="124"/>
        <end position="173"/>
    </location>
</feature>
<dbReference type="SMART" id="SM00257">
    <property type="entry name" value="LysM"/>
    <property type="match status" value="1"/>
</dbReference>
<dbReference type="OrthoDB" id="4751411at2"/>
<organism evidence="4 5">
    <name type="scientific">Mycobacterium innocens</name>
    <dbReference type="NCBI Taxonomy" id="2341083"/>
    <lineage>
        <taxon>Bacteria</taxon>
        <taxon>Bacillati</taxon>
        <taxon>Actinomycetota</taxon>
        <taxon>Actinomycetes</taxon>
        <taxon>Mycobacteriales</taxon>
        <taxon>Mycobacteriaceae</taxon>
        <taxon>Mycobacterium</taxon>
    </lineage>
</organism>
<evidence type="ECO:0000256" key="1">
    <source>
        <dbReference type="SAM" id="MobiDB-lite"/>
    </source>
</evidence>
<evidence type="ECO:0000313" key="4">
    <source>
        <dbReference type="EMBL" id="VBA37912.1"/>
    </source>
</evidence>
<keyword evidence="2" id="KW-0472">Membrane</keyword>
<dbReference type="EMBL" id="UPHQ01000080">
    <property type="protein sequence ID" value="VBA37912.1"/>
    <property type="molecule type" value="Genomic_DNA"/>
</dbReference>
<keyword evidence="2" id="KW-0812">Transmembrane</keyword>
<keyword evidence="5" id="KW-1185">Reference proteome</keyword>